<evidence type="ECO:0000256" key="1">
    <source>
        <dbReference type="ARBA" id="ARBA00005336"/>
    </source>
</evidence>
<sequence>MDHVKTTLSSSQQVDDIVAQLTFEEKISLLAGSDTWHFGGVPRLGIPPLRVADCGHGITFVDEGAPATTCLPTGIGMGATWDAALIRRAGGLLGRECRATGIGILLGPMVNLQRLPVGGRNFETYSEDTFLTAVLGTAMIMGIQDTGTGACAKHIACYGQTKFSHKHSVEVDERTLHELYLRHFDYIVRHANPAAMMTSYNRVNGEDTAAHNHLIREFVRDTLGYDGLVLSDWGGVHGPEVIAAGLDLEMPGPPKHVTAESMYAQIASGALTEDEIDEHAARVLRTNLRHAIRPDQPAELDSPAHRQLAREVAESSITLLKNEDDFLPLNPHRLRRVAVIGPNAATARLGGSGSASVTPSYSISPLAGLRQRLGPEIEVVYAEGSPSHGKGRPVDQGFAHSTSDGSGGNGLSVEFFNNITLDGAPVCRSITSQINYAWGWAAPATGVRRGHFGVRFSGELNAPDREGLETLHLLYESGGARVWIDGELVHDNWDPAEHGLFENRYGAFIADIPIVFKRGVAVSVRIDFRQLASGSALRLEWPAVESHALQDEAVALARTADVVIVCAGLNNRFEGGGCDRATLTLPDGQDALIEAVAAANTNTVVVLNGATAMAMPWLDRVRAVLHAYYPGQEGGAALARILCGDVSPSGRLPITLPRRLEDVAGMAFYPGDERHMVFGEGVFVGYRHFVSQQRVTPLFPFGYGLTYSKFDYANLILSKRELSAGGDFEVSIQLTNVGRCTASEVVQLYVGAVNPSVSRPKWELRGFDKVTLAPGESRRVRFSVSPEDAAFYFTQERGWTTSNGDYRVRVGPDCMCGMEAEFTYGPRKALNKLSNP</sequence>
<proteinExistence type="inferred from homology"/>
<dbReference type="InterPro" id="IPR036962">
    <property type="entry name" value="Glyco_hydro_3_N_sf"/>
</dbReference>
<dbReference type="SUPFAM" id="SSF56988">
    <property type="entry name" value="Anthrax protective antigen"/>
    <property type="match status" value="1"/>
</dbReference>
<dbReference type="PRINTS" id="PR00133">
    <property type="entry name" value="GLHYDRLASE3"/>
</dbReference>
<dbReference type="SMART" id="SM00758">
    <property type="entry name" value="PA14"/>
    <property type="match status" value="1"/>
</dbReference>
<name>A0A556QPI5_9BACT</name>
<feature type="domain" description="PA14" evidence="3">
    <location>
        <begin position="406"/>
        <end position="558"/>
    </location>
</feature>
<dbReference type="InterPro" id="IPR036881">
    <property type="entry name" value="Glyco_hydro_3_C_sf"/>
</dbReference>
<dbReference type="EMBL" id="VMBG01000001">
    <property type="protein sequence ID" value="TSJ78539.1"/>
    <property type="molecule type" value="Genomic_DNA"/>
</dbReference>
<dbReference type="Pfam" id="PF14310">
    <property type="entry name" value="Fn3-like"/>
    <property type="match status" value="1"/>
</dbReference>
<dbReference type="PANTHER" id="PTHR42715:SF10">
    <property type="entry name" value="BETA-GLUCOSIDASE"/>
    <property type="match status" value="1"/>
</dbReference>
<accession>A0A556QPI5</accession>
<dbReference type="Pfam" id="PF00933">
    <property type="entry name" value="Glyco_hydro_3"/>
    <property type="match status" value="1"/>
</dbReference>
<dbReference type="FunFam" id="2.60.40.10:FF:000495">
    <property type="entry name" value="Periplasmic beta-glucosidase"/>
    <property type="match status" value="1"/>
</dbReference>
<dbReference type="InterPro" id="IPR050288">
    <property type="entry name" value="Cellulose_deg_GH3"/>
</dbReference>
<organism evidence="4 5">
    <name type="scientific">Rariglobus hedericola</name>
    <dbReference type="NCBI Taxonomy" id="2597822"/>
    <lineage>
        <taxon>Bacteria</taxon>
        <taxon>Pseudomonadati</taxon>
        <taxon>Verrucomicrobiota</taxon>
        <taxon>Opitutia</taxon>
        <taxon>Opitutales</taxon>
        <taxon>Opitutaceae</taxon>
        <taxon>Rariglobus</taxon>
    </lineage>
</organism>
<dbReference type="PROSITE" id="PS51820">
    <property type="entry name" value="PA14"/>
    <property type="match status" value="1"/>
</dbReference>
<dbReference type="Gene3D" id="2.60.120.260">
    <property type="entry name" value="Galactose-binding domain-like"/>
    <property type="match status" value="1"/>
</dbReference>
<dbReference type="InterPro" id="IPR017853">
    <property type="entry name" value="GH"/>
</dbReference>
<dbReference type="Proteomes" id="UP000315648">
    <property type="component" value="Unassembled WGS sequence"/>
</dbReference>
<dbReference type="InterPro" id="IPR037524">
    <property type="entry name" value="PA14/GLEYA"/>
</dbReference>
<dbReference type="Pfam" id="PF07691">
    <property type="entry name" value="PA14"/>
    <property type="match status" value="1"/>
</dbReference>
<dbReference type="InterPro" id="IPR011658">
    <property type="entry name" value="PA14_dom"/>
</dbReference>
<comment type="similarity">
    <text evidence="1">Belongs to the glycosyl hydrolase 3 family.</text>
</comment>
<dbReference type="SUPFAM" id="SSF51445">
    <property type="entry name" value="(Trans)glycosidases"/>
    <property type="match status" value="1"/>
</dbReference>
<reference evidence="4 5" key="1">
    <citation type="submission" date="2019-07" db="EMBL/GenBank/DDBJ databases">
        <title>Description of 53C-WASEF.</title>
        <authorList>
            <person name="Pitt A."/>
            <person name="Hahn M.W."/>
        </authorList>
    </citation>
    <scope>NUCLEOTIDE SEQUENCE [LARGE SCALE GENOMIC DNA]</scope>
    <source>
        <strain evidence="4 5">53C-WASEF</strain>
    </source>
</reference>
<dbReference type="InterPro" id="IPR002772">
    <property type="entry name" value="Glyco_hydro_3_C"/>
</dbReference>
<comment type="caution">
    <text evidence="4">The sequence shown here is derived from an EMBL/GenBank/DDBJ whole genome shotgun (WGS) entry which is preliminary data.</text>
</comment>
<evidence type="ECO:0000256" key="2">
    <source>
        <dbReference type="ARBA" id="ARBA00022801"/>
    </source>
</evidence>
<keyword evidence="5" id="KW-1185">Reference proteome</keyword>
<dbReference type="GO" id="GO:0009251">
    <property type="term" value="P:glucan catabolic process"/>
    <property type="evidence" value="ECO:0007669"/>
    <property type="project" value="TreeGrafter"/>
</dbReference>
<protein>
    <submittedName>
        <fullName evidence="4">Beta-glucosidase</fullName>
    </submittedName>
</protein>
<dbReference type="SUPFAM" id="SSF52279">
    <property type="entry name" value="Beta-D-glucan exohydrolase, C-terminal domain"/>
    <property type="match status" value="1"/>
</dbReference>
<keyword evidence="2" id="KW-0378">Hydrolase</keyword>
<gene>
    <name evidence="4" type="ORF">FPL22_04360</name>
</gene>
<evidence type="ECO:0000259" key="3">
    <source>
        <dbReference type="PROSITE" id="PS51820"/>
    </source>
</evidence>
<dbReference type="InterPro" id="IPR013783">
    <property type="entry name" value="Ig-like_fold"/>
</dbReference>
<dbReference type="SMART" id="SM01217">
    <property type="entry name" value="Fn3_like"/>
    <property type="match status" value="1"/>
</dbReference>
<dbReference type="Gene3D" id="3.40.50.1700">
    <property type="entry name" value="Glycoside hydrolase family 3 C-terminal domain"/>
    <property type="match status" value="1"/>
</dbReference>
<dbReference type="OrthoDB" id="9805821at2"/>
<dbReference type="PANTHER" id="PTHR42715">
    <property type="entry name" value="BETA-GLUCOSIDASE"/>
    <property type="match status" value="1"/>
</dbReference>
<dbReference type="Gene3D" id="2.60.40.10">
    <property type="entry name" value="Immunoglobulins"/>
    <property type="match status" value="1"/>
</dbReference>
<dbReference type="AlphaFoldDB" id="A0A556QPI5"/>
<dbReference type="GO" id="GO:0008422">
    <property type="term" value="F:beta-glucosidase activity"/>
    <property type="evidence" value="ECO:0007669"/>
    <property type="project" value="TreeGrafter"/>
</dbReference>
<dbReference type="InterPro" id="IPR026891">
    <property type="entry name" value="Fn3-like"/>
</dbReference>
<evidence type="ECO:0000313" key="4">
    <source>
        <dbReference type="EMBL" id="TSJ78539.1"/>
    </source>
</evidence>
<dbReference type="Pfam" id="PF01915">
    <property type="entry name" value="Glyco_hydro_3_C"/>
    <property type="match status" value="1"/>
</dbReference>
<dbReference type="InterPro" id="IPR001764">
    <property type="entry name" value="Glyco_hydro_3_N"/>
</dbReference>
<dbReference type="Gene3D" id="3.20.20.300">
    <property type="entry name" value="Glycoside hydrolase, family 3, N-terminal domain"/>
    <property type="match status" value="1"/>
</dbReference>
<evidence type="ECO:0000313" key="5">
    <source>
        <dbReference type="Proteomes" id="UP000315648"/>
    </source>
</evidence>